<dbReference type="Proteomes" id="UP001237780">
    <property type="component" value="Unassembled WGS sequence"/>
</dbReference>
<protein>
    <submittedName>
        <fullName evidence="1">Uncharacterized protein</fullName>
    </submittedName>
</protein>
<dbReference type="RefSeq" id="WP_307284107.1">
    <property type="nucleotide sequence ID" value="NZ_JAUSZT010000003.1"/>
</dbReference>
<comment type="caution">
    <text evidence="1">The sequence shown here is derived from an EMBL/GenBank/DDBJ whole genome shotgun (WGS) entry which is preliminary data.</text>
</comment>
<accession>A0ABU0SG62</accession>
<evidence type="ECO:0000313" key="1">
    <source>
        <dbReference type="EMBL" id="MDQ0998723.1"/>
    </source>
</evidence>
<name>A0ABU0SG62_9HYPH</name>
<keyword evidence="2" id="KW-1185">Reference proteome</keyword>
<gene>
    <name evidence="1" type="ORF">QFZ34_003905</name>
</gene>
<proteinExistence type="predicted"/>
<evidence type="ECO:0000313" key="2">
    <source>
        <dbReference type="Proteomes" id="UP001237780"/>
    </source>
</evidence>
<organism evidence="1 2">
    <name type="scientific">Phyllobacterium ifriqiyense</name>
    <dbReference type="NCBI Taxonomy" id="314238"/>
    <lineage>
        <taxon>Bacteria</taxon>
        <taxon>Pseudomonadati</taxon>
        <taxon>Pseudomonadota</taxon>
        <taxon>Alphaproteobacteria</taxon>
        <taxon>Hyphomicrobiales</taxon>
        <taxon>Phyllobacteriaceae</taxon>
        <taxon>Phyllobacterium</taxon>
    </lineage>
</organism>
<dbReference type="EMBL" id="JAUSZT010000003">
    <property type="protein sequence ID" value="MDQ0998723.1"/>
    <property type="molecule type" value="Genomic_DNA"/>
</dbReference>
<reference evidence="1 2" key="1">
    <citation type="submission" date="2023-07" db="EMBL/GenBank/DDBJ databases">
        <title>Comparative genomics of wheat-associated soil bacteria to identify genetic determinants of phenazine resistance.</title>
        <authorList>
            <person name="Mouncey N."/>
        </authorList>
    </citation>
    <scope>NUCLEOTIDE SEQUENCE [LARGE SCALE GENOMIC DNA]</scope>
    <source>
        <strain evidence="1 2">W4I11</strain>
    </source>
</reference>
<sequence length="50" mass="5791">MSELIDVGRIEVFNRVRKLSGRTILFEQERAPVSFAIDLPWLKAVMLTDE</sequence>